<dbReference type="KEGG" id="otm:OSB_28910"/>
<sequence>MMRPIFALLTLAFVAACGANDPPFRPSGNVGVSVGPNGVSPNVGVGATNGIFNVGLSL</sequence>
<accession>A0A0K0Y8W9</accession>
<dbReference type="EMBL" id="CP012160">
    <property type="protein sequence ID" value="AKS47414.1"/>
    <property type="molecule type" value="Genomic_DNA"/>
</dbReference>
<dbReference type="PROSITE" id="PS51257">
    <property type="entry name" value="PROKAR_LIPOPROTEIN"/>
    <property type="match status" value="1"/>
</dbReference>
<keyword evidence="2" id="KW-1185">Reference proteome</keyword>
<dbReference type="STRING" id="1458307.OSB_28910"/>
<organism evidence="1 2">
    <name type="scientific">Octadecabacter temperatus</name>
    <dbReference type="NCBI Taxonomy" id="1458307"/>
    <lineage>
        <taxon>Bacteria</taxon>
        <taxon>Pseudomonadati</taxon>
        <taxon>Pseudomonadota</taxon>
        <taxon>Alphaproteobacteria</taxon>
        <taxon>Rhodobacterales</taxon>
        <taxon>Roseobacteraceae</taxon>
        <taxon>Octadecabacter</taxon>
    </lineage>
</organism>
<evidence type="ECO:0000313" key="1">
    <source>
        <dbReference type="EMBL" id="AKS47414.1"/>
    </source>
</evidence>
<evidence type="ECO:0000313" key="2">
    <source>
        <dbReference type="Proteomes" id="UP000067444"/>
    </source>
</evidence>
<proteinExistence type="predicted"/>
<dbReference type="Proteomes" id="UP000067444">
    <property type="component" value="Chromosome"/>
</dbReference>
<reference evidence="1 2" key="1">
    <citation type="journal article" date="2015" name="Genome Announc.">
        <title>Closed Genome Sequence of Octadecabacter temperatus SB1, the First Mesophilic Species of the Genus Octadecabacter.</title>
        <authorList>
            <person name="Voget S."/>
            <person name="Billerbeck S."/>
            <person name="Simon M."/>
            <person name="Daniel R."/>
        </authorList>
    </citation>
    <scope>NUCLEOTIDE SEQUENCE [LARGE SCALE GENOMIC DNA]</scope>
    <source>
        <strain evidence="1 2">SB1</strain>
    </source>
</reference>
<dbReference type="RefSeq" id="WP_158454123.1">
    <property type="nucleotide sequence ID" value="NZ_CP012160.1"/>
</dbReference>
<dbReference type="AlphaFoldDB" id="A0A0K0Y8W9"/>
<protein>
    <submittedName>
        <fullName evidence="1">Uncharacterized protein</fullName>
    </submittedName>
</protein>
<gene>
    <name evidence="1" type="ORF">OSB_28910</name>
</gene>
<name>A0A0K0Y8W9_9RHOB</name>